<dbReference type="PROSITE" id="PS50878">
    <property type="entry name" value="RT_POL"/>
    <property type="match status" value="1"/>
</dbReference>
<dbReference type="SMART" id="SM00298">
    <property type="entry name" value="CHROMO"/>
    <property type="match status" value="1"/>
</dbReference>
<dbReference type="Proteomes" id="UP000324748">
    <property type="component" value="Unassembled WGS sequence"/>
</dbReference>
<organism evidence="16 17">
    <name type="scientific">Puccinia graminis f. sp. tritici</name>
    <dbReference type="NCBI Taxonomy" id="56615"/>
    <lineage>
        <taxon>Eukaryota</taxon>
        <taxon>Fungi</taxon>
        <taxon>Dikarya</taxon>
        <taxon>Basidiomycota</taxon>
        <taxon>Pucciniomycotina</taxon>
        <taxon>Pucciniomycetes</taxon>
        <taxon>Pucciniales</taxon>
        <taxon>Pucciniaceae</taxon>
        <taxon>Puccinia</taxon>
    </lineage>
</organism>
<dbReference type="PROSITE" id="PS50994">
    <property type="entry name" value="INTEGRASE"/>
    <property type="match status" value="1"/>
</dbReference>
<evidence type="ECO:0000259" key="13">
    <source>
        <dbReference type="PROSITE" id="PS50013"/>
    </source>
</evidence>
<dbReference type="Gene3D" id="2.40.50.40">
    <property type="match status" value="1"/>
</dbReference>
<dbReference type="SUPFAM" id="SSF54160">
    <property type="entry name" value="Chromo domain-like"/>
    <property type="match status" value="1"/>
</dbReference>
<evidence type="ECO:0000256" key="8">
    <source>
        <dbReference type="ARBA" id="ARBA00022918"/>
    </source>
</evidence>
<dbReference type="InterPro" id="IPR056924">
    <property type="entry name" value="SH3_Tf2-1"/>
</dbReference>
<dbReference type="AlphaFoldDB" id="A0A5B0QF73"/>
<dbReference type="SUPFAM" id="SSF53098">
    <property type="entry name" value="Ribonuclease H-like"/>
    <property type="match status" value="1"/>
</dbReference>
<dbReference type="GO" id="GO:0046872">
    <property type="term" value="F:metal ion binding"/>
    <property type="evidence" value="ECO:0007669"/>
    <property type="project" value="UniProtKB-KW"/>
</dbReference>
<dbReference type="PANTHER" id="PTHR37984">
    <property type="entry name" value="PROTEIN CBG26694"/>
    <property type="match status" value="1"/>
</dbReference>
<dbReference type="InterPro" id="IPR043502">
    <property type="entry name" value="DNA/RNA_pol_sf"/>
</dbReference>
<keyword evidence="11" id="KW-0233">DNA recombination</keyword>
<evidence type="ECO:0000256" key="12">
    <source>
        <dbReference type="ARBA" id="ARBA00023268"/>
    </source>
</evidence>
<protein>
    <recommendedName>
        <fullName evidence="18">Reverse transcriptase</fullName>
    </recommendedName>
</protein>
<keyword evidence="2" id="KW-0479">Metal-binding</keyword>
<dbReference type="Gene3D" id="1.10.340.70">
    <property type="match status" value="1"/>
</dbReference>
<keyword evidence="8" id="KW-0695">RNA-directed DNA polymerase</keyword>
<gene>
    <name evidence="16" type="ORF">PGT21_050127</name>
</gene>
<dbReference type="InterPro" id="IPR012337">
    <property type="entry name" value="RNaseH-like_sf"/>
</dbReference>
<dbReference type="CDD" id="cd09274">
    <property type="entry name" value="RNase_HI_RT_Ty3"/>
    <property type="match status" value="1"/>
</dbReference>
<keyword evidence="3" id="KW-0064">Aspartyl protease</keyword>
<keyword evidence="5" id="KW-0460">Magnesium</keyword>
<dbReference type="Pfam" id="PF00078">
    <property type="entry name" value="RVT_1"/>
    <property type="match status" value="1"/>
</dbReference>
<feature type="domain" description="Reverse transcriptase" evidence="14">
    <location>
        <begin position="142"/>
        <end position="321"/>
    </location>
</feature>
<dbReference type="GO" id="GO:0003723">
    <property type="term" value="F:RNA binding"/>
    <property type="evidence" value="ECO:0007669"/>
    <property type="project" value="UniProtKB-KW"/>
</dbReference>
<dbReference type="GO" id="GO:0005634">
    <property type="term" value="C:nucleus"/>
    <property type="evidence" value="ECO:0007669"/>
    <property type="project" value="UniProtKB-ARBA"/>
</dbReference>
<evidence type="ECO:0000256" key="3">
    <source>
        <dbReference type="ARBA" id="ARBA00022750"/>
    </source>
</evidence>
<evidence type="ECO:0008006" key="18">
    <source>
        <dbReference type="Google" id="ProtNLM"/>
    </source>
</evidence>
<dbReference type="InterPro" id="IPR001584">
    <property type="entry name" value="Integrase_cat-core"/>
</dbReference>
<keyword evidence="9" id="KW-0548">Nucleotidyltransferase</keyword>
<keyword evidence="4" id="KW-0378">Hydrolase</keyword>
<sequence length="1105" mass="125413">MRQARIFGKGVCVSDTLTPPQCEFAAVPSINSVETAGKPLPLLELVPTADVSAAKASWSTSAQLAADSKAKTPVKTAEELVPTHYHRYINMFRKSSAQKLPPRRIYDFRVDLVPGALPQASRIIPLSPAENQALDTLITEGLENGTIRQTTSPWAAPVLFTGKKDGNLRPCFDYRKLNAVTVKNKYPLPLTMDLVDSLLDADTFTKLDLRNAYGNLRVAEGDEEKLAFVCRQGQFAPLTMPFGPTGAPGYFQYFMQDILLGRIGKDTAAYLDDIMIYTQKGTDHQAAVMGVLETLSKHQLWLKPEKCEFSRPEVEYLGLLISCNRLRMDPTKVKAVSEWPPPKNVTELQRFIGFSNFYRRFIDHFSGIARPLHDLTKDKTPYVWDDHCNKAFETLKTAFTTAPVLKIANPYRPFVLECDCSDFALGAVLSQICDKDQELHPVAYLSRSLVQSEKNYEIFDKELLAIVASFKEWRHYLEGNPNRLQAIVYTDHRNLESFMTTKQLTRRQARWAETMGCFDFEIVFRPGRQSSKPDALSRRPDLAPSKEGKLTFGQLLRPENITPDTFAEVAEFDCWFEDESVDLEDAEHWFQVDILGVEEPNTPSEDIPTDSELISQIRSLTPSDSRLTELISACENPVSSRMKEATKHYSVKDGVLYRSGRIEVPRNEDLKTKILRSRHDSKLAGHPGRSKTLSLIRRSFTWPSMKSFVNRYVDGCDSCLRVKSSTQKPFGTLEPLPIPAGPWTDISYDLITDLPLSNNCDSILTVIDRLTKMAHFLPCNKSMNSEQLADLMLKQVWKLHGTPKTIVSDRGSVFISQITQELDKQLGIRLHPLTAYHPRTDGQSEIANKAVEQYLRHFVQYRQDNWEPLLATAEFAYNNNDHVSIGVSPFKANYGFNPSYGGIPSSEQCLPVVEERIKQIDEVQSELKLCLEAAQESMKNQFDKGVKDTPIWNVGEEVWLNSKNISTTRPSPKLDHRWLGPFQISKKISQSAYKLTLPLSMQGVHPVFHVSVLRKHNPDTITGRRHPSPEPVQVNNEEEWEVEGVLDCRRRGKKVEYLVSWKGFGPEENSWEPKVNLEHCRELVAEFNIKFPDAASRHKRSRRMK</sequence>
<keyword evidence="9" id="KW-0239">DNA-directed DNA polymerase</keyword>
<dbReference type="GO" id="GO:0003677">
    <property type="term" value="F:DNA binding"/>
    <property type="evidence" value="ECO:0007669"/>
    <property type="project" value="UniProtKB-KW"/>
</dbReference>
<dbReference type="Gene3D" id="3.30.70.270">
    <property type="match status" value="2"/>
</dbReference>
<dbReference type="Pfam" id="PF00385">
    <property type="entry name" value="Chromo"/>
    <property type="match status" value="1"/>
</dbReference>
<evidence type="ECO:0000256" key="5">
    <source>
        <dbReference type="ARBA" id="ARBA00022842"/>
    </source>
</evidence>
<dbReference type="GO" id="GO:0004190">
    <property type="term" value="F:aspartic-type endopeptidase activity"/>
    <property type="evidence" value="ECO:0007669"/>
    <property type="project" value="UniProtKB-KW"/>
</dbReference>
<dbReference type="GO" id="GO:0006338">
    <property type="term" value="P:chromatin remodeling"/>
    <property type="evidence" value="ECO:0007669"/>
    <property type="project" value="UniProtKB-ARBA"/>
</dbReference>
<dbReference type="InterPro" id="IPR000477">
    <property type="entry name" value="RT_dom"/>
</dbReference>
<dbReference type="GO" id="GO:0015074">
    <property type="term" value="P:DNA integration"/>
    <property type="evidence" value="ECO:0007669"/>
    <property type="project" value="UniProtKB-KW"/>
</dbReference>
<dbReference type="Pfam" id="PF17919">
    <property type="entry name" value="RT_RNaseH_2"/>
    <property type="match status" value="1"/>
</dbReference>
<keyword evidence="17" id="KW-1185">Reference proteome</keyword>
<evidence type="ECO:0000256" key="1">
    <source>
        <dbReference type="ARBA" id="ARBA00022670"/>
    </source>
</evidence>
<dbReference type="Gene3D" id="3.30.420.10">
    <property type="entry name" value="Ribonuclease H-like superfamily/Ribonuclease H"/>
    <property type="match status" value="1"/>
</dbReference>
<keyword evidence="9" id="KW-0808">Transferase</keyword>
<dbReference type="Pfam" id="PF24626">
    <property type="entry name" value="SH3_Tf2-1"/>
    <property type="match status" value="1"/>
</dbReference>
<dbReference type="InterPro" id="IPR043128">
    <property type="entry name" value="Rev_trsase/Diguanyl_cyclase"/>
</dbReference>
<feature type="domain" description="Integrase catalytic" evidence="15">
    <location>
        <begin position="738"/>
        <end position="897"/>
    </location>
</feature>
<evidence type="ECO:0000256" key="9">
    <source>
        <dbReference type="ARBA" id="ARBA00022932"/>
    </source>
</evidence>
<name>A0A5B0QF73_PUCGR</name>
<dbReference type="Pfam" id="PF00665">
    <property type="entry name" value="rve"/>
    <property type="match status" value="1"/>
</dbReference>
<dbReference type="Gene3D" id="3.10.20.370">
    <property type="match status" value="1"/>
</dbReference>
<evidence type="ECO:0000313" key="16">
    <source>
        <dbReference type="EMBL" id="KAA1111614.1"/>
    </source>
</evidence>
<dbReference type="GO" id="GO:0003887">
    <property type="term" value="F:DNA-directed DNA polymerase activity"/>
    <property type="evidence" value="ECO:0007669"/>
    <property type="project" value="UniProtKB-KW"/>
</dbReference>
<dbReference type="GO" id="GO:0006508">
    <property type="term" value="P:proteolysis"/>
    <property type="evidence" value="ECO:0007669"/>
    <property type="project" value="UniProtKB-KW"/>
</dbReference>
<dbReference type="InterPro" id="IPR041577">
    <property type="entry name" value="RT_RNaseH_2"/>
</dbReference>
<evidence type="ECO:0000256" key="7">
    <source>
        <dbReference type="ARBA" id="ARBA00022908"/>
    </source>
</evidence>
<dbReference type="PANTHER" id="PTHR37984:SF5">
    <property type="entry name" value="PROTEIN NYNRIN-LIKE"/>
    <property type="match status" value="1"/>
</dbReference>
<feature type="domain" description="Chromo" evidence="13">
    <location>
        <begin position="1040"/>
        <end position="1099"/>
    </location>
</feature>
<dbReference type="FunFam" id="3.10.20.370:FF:000001">
    <property type="entry name" value="Retrovirus-related Pol polyprotein from transposon 17.6-like protein"/>
    <property type="match status" value="1"/>
</dbReference>
<dbReference type="CDD" id="cd01647">
    <property type="entry name" value="RT_LTR"/>
    <property type="match status" value="1"/>
</dbReference>
<dbReference type="InterPro" id="IPR016197">
    <property type="entry name" value="Chromo-like_dom_sf"/>
</dbReference>
<dbReference type="OrthoDB" id="2505288at2759"/>
<dbReference type="InterPro" id="IPR023780">
    <property type="entry name" value="Chromo_domain"/>
</dbReference>
<dbReference type="GO" id="GO:0003964">
    <property type="term" value="F:RNA-directed DNA polymerase activity"/>
    <property type="evidence" value="ECO:0007669"/>
    <property type="project" value="UniProtKB-KW"/>
</dbReference>
<evidence type="ECO:0000256" key="10">
    <source>
        <dbReference type="ARBA" id="ARBA00023125"/>
    </source>
</evidence>
<dbReference type="Pfam" id="PF17921">
    <property type="entry name" value="Integrase_H2C2"/>
    <property type="match status" value="1"/>
</dbReference>
<reference evidence="16 17" key="1">
    <citation type="submission" date="2019-05" db="EMBL/GenBank/DDBJ databases">
        <title>Emergence of the Ug99 lineage of the wheat stem rust pathogen through somatic hybridization.</title>
        <authorList>
            <person name="Li F."/>
            <person name="Upadhyaya N.M."/>
            <person name="Sperschneider J."/>
            <person name="Matny O."/>
            <person name="Nguyen-Phuc H."/>
            <person name="Mago R."/>
            <person name="Raley C."/>
            <person name="Miller M.E."/>
            <person name="Silverstein K.A.T."/>
            <person name="Henningsen E."/>
            <person name="Hirsch C.D."/>
            <person name="Visser B."/>
            <person name="Pretorius Z.A."/>
            <person name="Steffenson B.J."/>
            <person name="Schwessinger B."/>
            <person name="Dodds P.N."/>
            <person name="Figueroa M."/>
        </authorList>
    </citation>
    <scope>NUCLEOTIDE SEQUENCE [LARGE SCALE GENOMIC DNA]</scope>
    <source>
        <strain evidence="16">21-0</strain>
    </source>
</reference>
<dbReference type="EMBL" id="VSWC01000016">
    <property type="protein sequence ID" value="KAA1111614.1"/>
    <property type="molecule type" value="Genomic_DNA"/>
</dbReference>
<dbReference type="FunFam" id="3.30.70.270:FF:000063">
    <property type="entry name" value="Zinc knuckle domaincontaining protein"/>
    <property type="match status" value="1"/>
</dbReference>
<dbReference type="InterPro" id="IPR036397">
    <property type="entry name" value="RNaseH_sf"/>
</dbReference>
<evidence type="ECO:0000256" key="2">
    <source>
        <dbReference type="ARBA" id="ARBA00022723"/>
    </source>
</evidence>
<dbReference type="Gene3D" id="3.10.10.10">
    <property type="entry name" value="HIV Type 1 Reverse Transcriptase, subunit A, domain 1"/>
    <property type="match status" value="1"/>
</dbReference>
<keyword evidence="10" id="KW-0238">DNA-binding</keyword>
<dbReference type="SUPFAM" id="SSF56672">
    <property type="entry name" value="DNA/RNA polymerases"/>
    <property type="match status" value="1"/>
</dbReference>
<dbReference type="PROSITE" id="PS50013">
    <property type="entry name" value="CHROMO_2"/>
    <property type="match status" value="1"/>
</dbReference>
<evidence type="ECO:0000256" key="11">
    <source>
        <dbReference type="ARBA" id="ARBA00023172"/>
    </source>
</evidence>
<evidence type="ECO:0000259" key="14">
    <source>
        <dbReference type="PROSITE" id="PS50878"/>
    </source>
</evidence>
<accession>A0A5B0QF73</accession>
<evidence type="ECO:0000313" key="17">
    <source>
        <dbReference type="Proteomes" id="UP000324748"/>
    </source>
</evidence>
<dbReference type="InterPro" id="IPR050951">
    <property type="entry name" value="Retrovirus_Pol_polyprotein"/>
</dbReference>
<dbReference type="GO" id="GO:0006310">
    <property type="term" value="P:DNA recombination"/>
    <property type="evidence" value="ECO:0007669"/>
    <property type="project" value="UniProtKB-KW"/>
</dbReference>
<dbReference type="FunFam" id="1.10.340.70:FF:000001">
    <property type="entry name" value="Retrovirus-related Pol polyprotein from transposon gypsy-like Protein"/>
    <property type="match status" value="1"/>
</dbReference>
<comment type="caution">
    <text evidence="16">The sequence shown here is derived from an EMBL/GenBank/DDBJ whole genome shotgun (WGS) entry which is preliminary data.</text>
</comment>
<evidence type="ECO:0000259" key="15">
    <source>
        <dbReference type="PROSITE" id="PS50994"/>
    </source>
</evidence>
<evidence type="ECO:0000256" key="6">
    <source>
        <dbReference type="ARBA" id="ARBA00022884"/>
    </source>
</evidence>
<keyword evidence="12" id="KW-0511">Multifunctional enzyme</keyword>
<dbReference type="InterPro" id="IPR041588">
    <property type="entry name" value="Integrase_H2C2"/>
</dbReference>
<dbReference type="CDD" id="cd00024">
    <property type="entry name" value="CD_CSD"/>
    <property type="match status" value="1"/>
</dbReference>
<dbReference type="InterPro" id="IPR000953">
    <property type="entry name" value="Chromo/chromo_shadow_dom"/>
</dbReference>
<proteinExistence type="predicted"/>
<evidence type="ECO:0000256" key="4">
    <source>
        <dbReference type="ARBA" id="ARBA00022801"/>
    </source>
</evidence>
<keyword evidence="6" id="KW-0694">RNA-binding</keyword>
<keyword evidence="7" id="KW-0229">DNA integration</keyword>
<keyword evidence="1" id="KW-0645">Protease</keyword>